<evidence type="ECO:0000313" key="3">
    <source>
        <dbReference type="Proteomes" id="UP000750334"/>
    </source>
</evidence>
<name>A0A9P6W6P8_MAUEX</name>
<dbReference type="Proteomes" id="UP000750334">
    <property type="component" value="Unassembled WGS sequence"/>
</dbReference>
<evidence type="ECO:0000313" key="2">
    <source>
        <dbReference type="EMBL" id="KAG0665451.1"/>
    </source>
</evidence>
<dbReference type="AlphaFoldDB" id="A0A9P6W6P8"/>
<proteinExistence type="predicted"/>
<keyword evidence="1" id="KW-0812">Transmembrane</keyword>
<keyword evidence="1" id="KW-0472">Membrane</keyword>
<sequence length="61" mass="7185">MFTIFKSLFNKKVSFNLIYLTTGFTLPFVISAYSSQRIEYNRIHNINNATLKASHRPRNFI</sequence>
<organism evidence="2 3">
    <name type="scientific">Maudiozyma exigua</name>
    <name type="common">Yeast</name>
    <name type="synonym">Kazachstania exigua</name>
    <dbReference type="NCBI Taxonomy" id="34358"/>
    <lineage>
        <taxon>Eukaryota</taxon>
        <taxon>Fungi</taxon>
        <taxon>Dikarya</taxon>
        <taxon>Ascomycota</taxon>
        <taxon>Saccharomycotina</taxon>
        <taxon>Saccharomycetes</taxon>
        <taxon>Saccharomycetales</taxon>
        <taxon>Saccharomycetaceae</taxon>
        <taxon>Maudiozyma</taxon>
    </lineage>
</organism>
<dbReference type="EMBL" id="PUHR01000112">
    <property type="protein sequence ID" value="KAG0665451.1"/>
    <property type="molecule type" value="Genomic_DNA"/>
</dbReference>
<gene>
    <name evidence="2" type="ORF">C6P45_000448</name>
</gene>
<protein>
    <submittedName>
        <fullName evidence="2">Uncharacterized protein</fullName>
    </submittedName>
</protein>
<reference evidence="2 3" key="1">
    <citation type="submission" date="2020-11" db="EMBL/GenBank/DDBJ databases">
        <title>Kefir isolates.</title>
        <authorList>
            <person name="Marcisauskas S."/>
            <person name="Kim Y."/>
            <person name="Blasche S."/>
        </authorList>
    </citation>
    <scope>NUCLEOTIDE SEQUENCE [LARGE SCALE GENOMIC DNA]</scope>
    <source>
        <strain evidence="2 3">OG2</strain>
    </source>
</reference>
<evidence type="ECO:0000256" key="1">
    <source>
        <dbReference type="SAM" id="Phobius"/>
    </source>
</evidence>
<keyword evidence="1" id="KW-1133">Transmembrane helix</keyword>
<feature type="transmembrane region" description="Helical" evidence="1">
    <location>
        <begin position="13"/>
        <end position="33"/>
    </location>
</feature>
<accession>A0A9P6W6P8</accession>
<comment type="caution">
    <text evidence="2">The sequence shown here is derived from an EMBL/GenBank/DDBJ whole genome shotgun (WGS) entry which is preliminary data.</text>
</comment>
<keyword evidence="3" id="KW-1185">Reference proteome</keyword>